<name>A0ABT1IVT1_9ACTN</name>
<gene>
    <name evidence="1" type="ORF">FHR36_002373</name>
</gene>
<keyword evidence="2" id="KW-1185">Reference proteome</keyword>
<accession>A0ABT1IVT1</accession>
<sequence>MKALVRKTAPSVPTVREIRVDGEKLSRVIAKLLGGAK</sequence>
<comment type="caution">
    <text evidence="1">The sequence shown here is derived from an EMBL/GenBank/DDBJ whole genome shotgun (WGS) entry which is preliminary data.</text>
</comment>
<reference evidence="1 2" key="1">
    <citation type="submission" date="2022-06" db="EMBL/GenBank/DDBJ databases">
        <title>Sequencing the genomes of 1000 actinobacteria strains.</title>
        <authorList>
            <person name="Klenk H.-P."/>
        </authorList>
    </citation>
    <scope>NUCLEOTIDE SEQUENCE [LARGE SCALE GENOMIC DNA]</scope>
    <source>
        <strain evidence="1 2">DSM 41656</strain>
    </source>
</reference>
<evidence type="ECO:0000313" key="2">
    <source>
        <dbReference type="Proteomes" id="UP001206483"/>
    </source>
</evidence>
<dbReference type="EMBL" id="JAMZDX010000002">
    <property type="protein sequence ID" value="MCP2309249.1"/>
    <property type="molecule type" value="Genomic_DNA"/>
</dbReference>
<proteinExistence type="predicted"/>
<dbReference type="Proteomes" id="UP001206483">
    <property type="component" value="Unassembled WGS sequence"/>
</dbReference>
<protein>
    <submittedName>
        <fullName evidence="1">Uncharacterized protein</fullName>
    </submittedName>
</protein>
<organism evidence="1 2">
    <name type="scientific">Kitasatospora paracochleata</name>
    <dbReference type="NCBI Taxonomy" id="58354"/>
    <lineage>
        <taxon>Bacteria</taxon>
        <taxon>Bacillati</taxon>
        <taxon>Actinomycetota</taxon>
        <taxon>Actinomycetes</taxon>
        <taxon>Kitasatosporales</taxon>
        <taxon>Streptomycetaceae</taxon>
        <taxon>Kitasatospora</taxon>
    </lineage>
</organism>
<evidence type="ECO:0000313" key="1">
    <source>
        <dbReference type="EMBL" id="MCP2309249.1"/>
    </source>
</evidence>